<dbReference type="Pfam" id="PF12146">
    <property type="entry name" value="Hydrolase_4"/>
    <property type="match status" value="1"/>
</dbReference>
<dbReference type="EMBL" id="VYGV01000015">
    <property type="protein sequence ID" value="NWF46830.1"/>
    <property type="molecule type" value="Genomic_DNA"/>
</dbReference>
<name>A0A7Y8KXN9_9BURK</name>
<sequence>MSDTTQAPFTLRDGLNLALYDWPLPLRMRPRAVVLIVHGLGEHAWRYDALAQRLNDWGFCVRAYDQRGHGESGGAQGVLPDDDALLTDLSEVLDDTRRHLANPWACPLILFGHSMGGLVAATFVHRNLAPVDGLVLSSPALDAGIGPLQKWLVRLLYRWAPNLALSNGLDARQISHDADVVQAYQQDSLVHDRISARLAYFIDSNGPSVVAAAPHWRVPTLLMYAGADRLVRPEGSRAFAAVAPRELVTSQCLDGQFHEIFNEADPSRAYAALKTWLDLQAPA</sequence>
<protein>
    <submittedName>
        <fullName evidence="2">Lysophospholipase</fullName>
    </submittedName>
</protein>
<feature type="domain" description="Serine aminopeptidase S33" evidence="1">
    <location>
        <begin position="29"/>
        <end position="265"/>
    </location>
</feature>
<dbReference type="SUPFAM" id="SSF53474">
    <property type="entry name" value="alpha/beta-Hydrolases"/>
    <property type="match status" value="1"/>
</dbReference>
<dbReference type="PRINTS" id="PR00111">
    <property type="entry name" value="ABHYDROLASE"/>
</dbReference>
<dbReference type="Proteomes" id="UP000545507">
    <property type="component" value="Unassembled WGS sequence"/>
</dbReference>
<accession>A0A7Y8KXN9</accession>
<proteinExistence type="predicted"/>
<evidence type="ECO:0000259" key="1">
    <source>
        <dbReference type="Pfam" id="PF12146"/>
    </source>
</evidence>
<evidence type="ECO:0000313" key="2">
    <source>
        <dbReference type="EMBL" id="NWF46830.1"/>
    </source>
</evidence>
<dbReference type="InterPro" id="IPR000073">
    <property type="entry name" value="AB_hydrolase_1"/>
</dbReference>
<comment type="caution">
    <text evidence="2">The sequence shown here is derived from an EMBL/GenBank/DDBJ whole genome shotgun (WGS) entry which is preliminary data.</text>
</comment>
<dbReference type="PANTHER" id="PTHR11614">
    <property type="entry name" value="PHOSPHOLIPASE-RELATED"/>
    <property type="match status" value="1"/>
</dbReference>
<dbReference type="InterPro" id="IPR022742">
    <property type="entry name" value="Hydrolase_4"/>
</dbReference>
<dbReference type="RefSeq" id="WP_177136729.1">
    <property type="nucleotide sequence ID" value="NZ_VYGV01000015.1"/>
</dbReference>
<evidence type="ECO:0000313" key="3">
    <source>
        <dbReference type="Proteomes" id="UP000545507"/>
    </source>
</evidence>
<dbReference type="Gene3D" id="3.40.50.1820">
    <property type="entry name" value="alpha/beta hydrolase"/>
    <property type="match status" value="1"/>
</dbReference>
<organism evidence="2 3">
    <name type="scientific">Hydrogenophaga aromaticivorans</name>
    <dbReference type="NCBI Taxonomy" id="2610898"/>
    <lineage>
        <taxon>Bacteria</taxon>
        <taxon>Pseudomonadati</taxon>
        <taxon>Pseudomonadota</taxon>
        <taxon>Betaproteobacteria</taxon>
        <taxon>Burkholderiales</taxon>
        <taxon>Comamonadaceae</taxon>
        <taxon>Hydrogenophaga</taxon>
    </lineage>
</organism>
<reference evidence="2 3" key="1">
    <citation type="submission" date="2019-09" db="EMBL/GenBank/DDBJ databases">
        <title>Hydrogenophaga aromatica sp. nov., isolated from a para-xylene-degrading enrichment culture.</title>
        <authorList>
            <person name="Tancsics A."/>
            <person name="Banerjee S."/>
        </authorList>
    </citation>
    <scope>NUCLEOTIDE SEQUENCE [LARGE SCALE GENOMIC DNA]</scope>
    <source>
        <strain evidence="2 3">D2P1</strain>
    </source>
</reference>
<dbReference type="AlphaFoldDB" id="A0A7Y8KXN9"/>
<dbReference type="InterPro" id="IPR051044">
    <property type="entry name" value="MAG_DAG_Lipase"/>
</dbReference>
<keyword evidence="3" id="KW-1185">Reference proteome</keyword>
<dbReference type="InterPro" id="IPR029058">
    <property type="entry name" value="AB_hydrolase_fold"/>
</dbReference>
<gene>
    <name evidence="2" type="ORF">F3K02_16450</name>
</gene>